<evidence type="ECO:0000313" key="5">
    <source>
        <dbReference type="EMBL" id="MDC8772680.1"/>
    </source>
</evidence>
<dbReference type="InterPro" id="IPR014710">
    <property type="entry name" value="RmlC-like_jellyroll"/>
</dbReference>
<comment type="caution">
    <text evidence="5">The sequence shown here is derived from an EMBL/GenBank/DDBJ whole genome shotgun (WGS) entry which is preliminary data.</text>
</comment>
<dbReference type="SMART" id="SM00862">
    <property type="entry name" value="Trans_reg_C"/>
    <property type="match status" value="1"/>
</dbReference>
<dbReference type="SUPFAM" id="SSF46894">
    <property type="entry name" value="C-terminal effector domain of the bipartite response regulators"/>
    <property type="match status" value="1"/>
</dbReference>
<dbReference type="CDD" id="cd00383">
    <property type="entry name" value="trans_reg_C"/>
    <property type="match status" value="1"/>
</dbReference>
<evidence type="ECO:0000256" key="1">
    <source>
        <dbReference type="ARBA" id="ARBA00023125"/>
    </source>
</evidence>
<dbReference type="Pfam" id="PF00486">
    <property type="entry name" value="Trans_reg_C"/>
    <property type="match status" value="1"/>
</dbReference>
<organism evidence="5 6">
    <name type="scientific">Roseateles albus</name>
    <dbReference type="NCBI Taxonomy" id="2987525"/>
    <lineage>
        <taxon>Bacteria</taxon>
        <taxon>Pseudomonadati</taxon>
        <taxon>Pseudomonadota</taxon>
        <taxon>Betaproteobacteria</taxon>
        <taxon>Burkholderiales</taxon>
        <taxon>Sphaerotilaceae</taxon>
        <taxon>Roseateles</taxon>
    </lineage>
</organism>
<dbReference type="InterPro" id="IPR018490">
    <property type="entry name" value="cNMP-bd_dom_sf"/>
</dbReference>
<reference evidence="5 6" key="1">
    <citation type="submission" date="2022-10" db="EMBL/GenBank/DDBJ databases">
        <title>Paucibacter sp. hw1 Genome sequencing.</title>
        <authorList>
            <person name="Park S."/>
        </authorList>
    </citation>
    <scope>NUCLEOTIDE SEQUENCE [LARGE SCALE GENOMIC DNA]</scope>
    <source>
        <strain evidence="6">hw1</strain>
    </source>
</reference>
<evidence type="ECO:0000259" key="4">
    <source>
        <dbReference type="PROSITE" id="PS51755"/>
    </source>
</evidence>
<dbReference type="Pfam" id="PF24179">
    <property type="entry name" value="NTE_Ploop"/>
    <property type="match status" value="1"/>
</dbReference>
<dbReference type="InterPro" id="IPR000595">
    <property type="entry name" value="cNMP-bd_dom"/>
</dbReference>
<dbReference type="PANTHER" id="PTHR11635:SF152">
    <property type="entry name" value="CAMP-DEPENDENT PROTEIN KINASE TYPE I REGULATORY SUBUNIT-RELATED"/>
    <property type="match status" value="1"/>
</dbReference>
<dbReference type="SUPFAM" id="SSF51206">
    <property type="entry name" value="cAMP-binding domain-like"/>
    <property type="match status" value="1"/>
</dbReference>
<feature type="domain" description="OmpR/PhoB-type" evidence="4">
    <location>
        <begin position="329"/>
        <end position="428"/>
    </location>
</feature>
<dbReference type="PROSITE" id="PS51755">
    <property type="entry name" value="OMPR_PHOB"/>
    <property type="match status" value="1"/>
</dbReference>
<keyword evidence="6" id="KW-1185">Reference proteome</keyword>
<evidence type="ECO:0000256" key="2">
    <source>
        <dbReference type="PROSITE-ProRule" id="PRU01091"/>
    </source>
</evidence>
<dbReference type="PANTHER" id="PTHR11635">
    <property type="entry name" value="CAMP-DEPENDENT PROTEIN KINASE REGULATORY CHAIN"/>
    <property type="match status" value="1"/>
</dbReference>
<dbReference type="InterPro" id="IPR001867">
    <property type="entry name" value="OmpR/PhoB-type_DNA-bd"/>
</dbReference>
<dbReference type="Proteomes" id="UP001221189">
    <property type="component" value="Unassembled WGS sequence"/>
</dbReference>
<gene>
    <name evidence="5" type="ORF">PRZ03_13935</name>
</gene>
<dbReference type="SMART" id="SM00100">
    <property type="entry name" value="cNMP"/>
    <property type="match status" value="1"/>
</dbReference>
<protein>
    <submittedName>
        <fullName evidence="5">Cyclic nucleotide-binding domain-containing protein</fullName>
    </submittedName>
</protein>
<dbReference type="InterPro" id="IPR016032">
    <property type="entry name" value="Sig_transdc_resp-reg_C-effctor"/>
</dbReference>
<dbReference type="InterPro" id="IPR056556">
    <property type="entry name" value="NTE1_P-loop_dom"/>
</dbReference>
<dbReference type="InterPro" id="IPR018488">
    <property type="entry name" value="cNMP-bd_CS"/>
</dbReference>
<dbReference type="PROSITE" id="PS00889">
    <property type="entry name" value="CNMP_BINDING_2"/>
    <property type="match status" value="1"/>
</dbReference>
<dbReference type="InterPro" id="IPR036388">
    <property type="entry name" value="WH-like_DNA-bd_sf"/>
</dbReference>
<dbReference type="Pfam" id="PF00027">
    <property type="entry name" value="cNMP_binding"/>
    <property type="match status" value="1"/>
</dbReference>
<feature type="DNA-binding region" description="OmpR/PhoB-type" evidence="2">
    <location>
        <begin position="329"/>
        <end position="428"/>
    </location>
</feature>
<keyword evidence="1 2" id="KW-0238">DNA-binding</keyword>
<feature type="domain" description="Cyclic nucleotide-binding" evidence="3">
    <location>
        <begin position="26"/>
        <end position="152"/>
    </location>
</feature>
<accession>A0ABT5KIA2</accession>
<name>A0ABT5KIA2_9BURK</name>
<dbReference type="PROSITE" id="PS50042">
    <property type="entry name" value="CNMP_BINDING_3"/>
    <property type="match status" value="1"/>
</dbReference>
<evidence type="ECO:0000313" key="6">
    <source>
        <dbReference type="Proteomes" id="UP001221189"/>
    </source>
</evidence>
<proteinExistence type="predicted"/>
<dbReference type="EMBL" id="JAQQXT010000008">
    <property type="protein sequence ID" value="MDC8772680.1"/>
    <property type="molecule type" value="Genomic_DNA"/>
</dbReference>
<sequence length="431" mass="47522">MHLIPERREPPKHPLDGLLMQHLPNLLGEVDPPTLALLRQSLQWVELPAGQTLLRQGEPGDAMYLLLRGRLRTYMADSSGDRPGSGEQRMVREITRGQVVGEISLYTKEPRSATLVAARDSVLVRLGQAEFEHFLASNKHASLLLTRQIIQRLRTENSSAPHQLSATIALLPISADLDLSALAAALAEQLRPGARVATIATALTDAELEEIEASHDYVLLLADAHPSRWSETCARHCDELLLVGDTAQVPTLHPNEHALMLRRPASSGAHETLLLLHAKAAAPSRVVRAWLACRPARFHLEFQRGLARDAAKLAERINRHSRSPGKAVAAAWRFGPADDTSRFELQLRERRLLDKGVEVALGARALDLLQLLLERPGGLVTKGEMLDRVWPGLVVEENNISVQIATLRRALGRELIRTVAGHGYRIQAQPS</sequence>
<dbReference type="InterPro" id="IPR050503">
    <property type="entry name" value="cAMP-dep_PK_reg_su-like"/>
</dbReference>
<dbReference type="RefSeq" id="WP_273600868.1">
    <property type="nucleotide sequence ID" value="NZ_JAQQXT010000008.1"/>
</dbReference>
<dbReference type="CDD" id="cd00038">
    <property type="entry name" value="CAP_ED"/>
    <property type="match status" value="1"/>
</dbReference>
<evidence type="ECO:0000259" key="3">
    <source>
        <dbReference type="PROSITE" id="PS50042"/>
    </source>
</evidence>
<dbReference type="Gene3D" id="2.60.120.10">
    <property type="entry name" value="Jelly Rolls"/>
    <property type="match status" value="1"/>
</dbReference>
<dbReference type="Gene3D" id="1.10.10.10">
    <property type="entry name" value="Winged helix-like DNA-binding domain superfamily/Winged helix DNA-binding domain"/>
    <property type="match status" value="1"/>
</dbReference>